<evidence type="ECO:0000313" key="1">
    <source>
        <dbReference type="EMBL" id="KMV75765.1"/>
    </source>
</evidence>
<protein>
    <submittedName>
        <fullName evidence="1">Uncharacterized protein</fullName>
    </submittedName>
</protein>
<reference evidence="1 2" key="2">
    <citation type="submission" date="2013-10" db="EMBL/GenBank/DDBJ databases">
        <title>The Genome Sequence of Fusobacterium nucleatum subsp. animalis D11.</title>
        <authorList>
            <consortium name="The Broad Institute Genomics Platform"/>
            <person name="Earl A."/>
            <person name="Ward D."/>
            <person name="Feldgarden M."/>
            <person name="Gevers D."/>
            <person name="Kostic A."/>
            <person name="Garrett W."/>
            <person name="Young S.K."/>
            <person name="Zeng Q."/>
            <person name="Gargeya S."/>
            <person name="Fitzgerald M."/>
            <person name="Abouelleil A."/>
            <person name="Alvarado L."/>
            <person name="Berlin A.M."/>
            <person name="Chapman S.B."/>
            <person name="Gainer-Dewar J."/>
            <person name="Goldberg J."/>
            <person name="Gnerre S."/>
            <person name="Griggs A."/>
            <person name="Gujja S."/>
            <person name="Hansen M."/>
            <person name="Howarth C."/>
            <person name="Imamovic A."/>
            <person name="Ireland A."/>
            <person name="Larimer J."/>
            <person name="McCowan C."/>
            <person name="Murphy C."/>
            <person name="Pearson M."/>
            <person name="Poon T.W."/>
            <person name="Priest M."/>
            <person name="Roberts A."/>
            <person name="Saif S."/>
            <person name="Shea T."/>
            <person name="Sykes S."/>
            <person name="Wortman J."/>
            <person name="Nusbaum C."/>
            <person name="Birren B."/>
        </authorList>
    </citation>
    <scope>NUCLEOTIDE SEQUENCE [LARGE SCALE GENOMIC DNA]</scope>
    <source>
        <strain evidence="1 2">D11</strain>
    </source>
</reference>
<dbReference type="AlphaFoldDB" id="A0A0K9CMI6"/>
<name>A0A0K9CMI6_9FUSO</name>
<gene>
    <name evidence="1" type="ORF">PSAG_04855</name>
</gene>
<evidence type="ECO:0000313" key="2">
    <source>
        <dbReference type="Proteomes" id="UP000004650"/>
    </source>
</evidence>
<accession>A0A0K9CMI6</accession>
<dbReference type="EMBL" id="ACDS02000136">
    <property type="protein sequence ID" value="KMV75765.1"/>
    <property type="molecule type" value="Genomic_DNA"/>
</dbReference>
<proteinExistence type="predicted"/>
<organism evidence="1 2">
    <name type="scientific">Fusobacterium animalis D11</name>
    <dbReference type="NCBI Taxonomy" id="556264"/>
    <lineage>
        <taxon>Bacteria</taxon>
        <taxon>Fusobacteriati</taxon>
        <taxon>Fusobacteriota</taxon>
        <taxon>Fusobacteriia</taxon>
        <taxon>Fusobacteriales</taxon>
        <taxon>Fusobacteriaceae</taxon>
        <taxon>Fusobacterium</taxon>
    </lineage>
</organism>
<sequence length="32" mass="4088">MNKILETGGRKKFIRKYRACGYEWKRLYFFKR</sequence>
<dbReference type="Proteomes" id="UP000004650">
    <property type="component" value="Unassembled WGS sequence"/>
</dbReference>
<reference evidence="2" key="1">
    <citation type="submission" date="2009-02" db="EMBL/GenBank/DDBJ databases">
        <title>The Genome Sequence of Shigella sp. D9.</title>
        <authorList>
            <consortium name="The Broad Institute Genome Sequencing Platform"/>
            <person name="Ward D."/>
            <person name="Young S.K."/>
            <person name="Kodira C.D."/>
            <person name="Zeng Q."/>
            <person name="Koehrsen M."/>
            <person name="Alvarado L."/>
            <person name="Berlin A."/>
            <person name="Borenstein D."/>
            <person name="Chen Z."/>
            <person name="Engels R."/>
            <person name="Freedman E."/>
            <person name="Gellesch M."/>
            <person name="Goldberg J."/>
            <person name="Griggs A."/>
            <person name="Gujja S."/>
            <person name="Heiman D."/>
            <person name="Hepburn T."/>
            <person name="Howarth C."/>
            <person name="Jen D."/>
            <person name="Larson L."/>
            <person name="Lewis B."/>
            <person name="Mehta T."/>
            <person name="Park D."/>
            <person name="Pearson M."/>
            <person name="Roberts A."/>
            <person name="Saif S."/>
            <person name="Shea T."/>
            <person name="Shenoy N."/>
            <person name="Sisk P."/>
            <person name="Stolte C."/>
            <person name="Sykes S."/>
            <person name="Walk T."/>
            <person name="White J."/>
            <person name="Yandava C."/>
            <person name="Allen-Vercoe E."/>
            <person name="Strauss J."/>
            <person name="Sibley C."/>
            <person name="White A."/>
            <person name="Ambrose C."/>
            <person name="Lander E."/>
            <person name="Nusbaum C."/>
            <person name="Galagan J."/>
            <person name="Birren B."/>
        </authorList>
    </citation>
    <scope>NUCLEOTIDE SEQUENCE [LARGE SCALE GENOMIC DNA]</scope>
    <source>
        <strain evidence="2">D11</strain>
    </source>
</reference>
<comment type="caution">
    <text evidence="1">The sequence shown here is derived from an EMBL/GenBank/DDBJ whole genome shotgun (WGS) entry which is preliminary data.</text>
</comment>